<dbReference type="SUPFAM" id="SSF52113">
    <property type="entry name" value="BRCT domain"/>
    <property type="match status" value="1"/>
</dbReference>
<dbReference type="InterPro" id="IPR001679">
    <property type="entry name" value="DNA_ligase"/>
</dbReference>
<dbReference type="Pfam" id="PF01653">
    <property type="entry name" value="DNA_ligase_aden"/>
    <property type="match status" value="1"/>
</dbReference>
<dbReference type="CDD" id="cd17748">
    <property type="entry name" value="BRCT_DNA_ligase_like"/>
    <property type="match status" value="1"/>
</dbReference>
<comment type="similarity">
    <text evidence="14 15">Belongs to the NAD-dependent DNA ligase family. LigA subfamily.</text>
</comment>
<dbReference type="NCBIfam" id="NF005932">
    <property type="entry name" value="PRK07956.1"/>
    <property type="match status" value="1"/>
</dbReference>
<dbReference type="SMART" id="SM00532">
    <property type="entry name" value="LIGANc"/>
    <property type="match status" value="1"/>
</dbReference>
<keyword evidence="5 15" id="KW-0235">DNA replication</keyword>
<evidence type="ECO:0000313" key="19">
    <source>
        <dbReference type="EMBL" id="GHD54449.1"/>
    </source>
</evidence>
<dbReference type="Gene3D" id="1.10.150.20">
    <property type="entry name" value="5' to 3' exonuclease, C-terminal subdomain"/>
    <property type="match status" value="2"/>
</dbReference>
<dbReference type="InterPro" id="IPR001357">
    <property type="entry name" value="BRCT_dom"/>
</dbReference>
<dbReference type="InterPro" id="IPR010994">
    <property type="entry name" value="RuvA_2-like"/>
</dbReference>
<feature type="binding site" evidence="15">
    <location>
        <begin position="97"/>
        <end position="98"/>
    </location>
    <ligand>
        <name>NAD(+)</name>
        <dbReference type="ChEBI" id="CHEBI:57540"/>
    </ligand>
</feature>
<reference evidence="19" key="1">
    <citation type="journal article" date="2014" name="Int. J. Syst. Evol. Microbiol.">
        <title>Complete genome sequence of Corynebacterium casei LMG S-19264T (=DSM 44701T), isolated from a smear-ripened cheese.</title>
        <authorList>
            <consortium name="US DOE Joint Genome Institute (JGI-PGF)"/>
            <person name="Walter F."/>
            <person name="Albersmeier A."/>
            <person name="Kalinowski J."/>
            <person name="Ruckert C."/>
        </authorList>
    </citation>
    <scope>NUCLEOTIDE SEQUENCE</scope>
    <source>
        <strain evidence="19">KCTC 42651</strain>
    </source>
</reference>
<dbReference type="CDD" id="cd00114">
    <property type="entry name" value="LIGANc"/>
    <property type="match status" value="1"/>
</dbReference>
<evidence type="ECO:0000256" key="15">
    <source>
        <dbReference type="HAMAP-Rule" id="MF_01588"/>
    </source>
</evidence>
<evidence type="ECO:0000256" key="9">
    <source>
        <dbReference type="ARBA" id="ARBA00022842"/>
    </source>
</evidence>
<accession>A0A919CQD2</accession>
<dbReference type="Gene3D" id="1.10.287.610">
    <property type="entry name" value="Helix hairpin bin"/>
    <property type="match status" value="1"/>
</dbReference>
<evidence type="ECO:0000256" key="1">
    <source>
        <dbReference type="ARBA" id="ARBA00004067"/>
    </source>
</evidence>
<dbReference type="RefSeq" id="WP_189991374.1">
    <property type="nucleotide sequence ID" value="NZ_BMZS01000007.1"/>
</dbReference>
<dbReference type="InterPro" id="IPR036420">
    <property type="entry name" value="BRCT_dom_sf"/>
</dbReference>
<feature type="binding site" evidence="15">
    <location>
        <position position="448"/>
    </location>
    <ligand>
        <name>Zn(2+)</name>
        <dbReference type="ChEBI" id="CHEBI:29105"/>
    </ligand>
</feature>
<keyword evidence="11 15" id="KW-0234">DNA repair</keyword>
<dbReference type="Pfam" id="PF03119">
    <property type="entry name" value="DNA_ligase_ZBD"/>
    <property type="match status" value="1"/>
</dbReference>
<protein>
    <recommendedName>
        <fullName evidence="3 15">DNA ligase</fullName>
        <ecNumber evidence="2 15">6.5.1.2</ecNumber>
    </recommendedName>
    <alternativeName>
        <fullName evidence="15">Polydeoxyribonucleotide synthase [NAD(+)]</fullName>
    </alternativeName>
</protein>
<feature type="active site" description="N6-AMP-lysine intermediate" evidence="15">
    <location>
        <position position="133"/>
    </location>
</feature>
<dbReference type="Gene3D" id="3.30.470.30">
    <property type="entry name" value="DNA ligase/mRNA capping enzyme"/>
    <property type="match status" value="1"/>
</dbReference>
<keyword evidence="6 15" id="KW-0479">Metal-binding</keyword>
<dbReference type="InterPro" id="IPR004149">
    <property type="entry name" value="Znf_DNAligase_C4"/>
</dbReference>
<evidence type="ECO:0000313" key="20">
    <source>
        <dbReference type="Proteomes" id="UP000630353"/>
    </source>
</evidence>
<dbReference type="PROSITE" id="PS01056">
    <property type="entry name" value="DNA_LIGASE_N2"/>
    <property type="match status" value="1"/>
</dbReference>
<dbReference type="PIRSF" id="PIRSF001604">
    <property type="entry name" value="LigA"/>
    <property type="match status" value="1"/>
</dbReference>
<organism evidence="19 20">
    <name type="scientific">Thalassobaculum fulvum</name>
    <dbReference type="NCBI Taxonomy" id="1633335"/>
    <lineage>
        <taxon>Bacteria</taxon>
        <taxon>Pseudomonadati</taxon>
        <taxon>Pseudomonadota</taxon>
        <taxon>Alphaproteobacteria</taxon>
        <taxon>Rhodospirillales</taxon>
        <taxon>Thalassobaculaceae</taxon>
        <taxon>Thalassobaculum</taxon>
    </lineage>
</organism>
<keyword evidence="12 15" id="KW-0464">Manganese</keyword>
<comment type="catalytic activity">
    <reaction evidence="13 15 16">
        <text>NAD(+) + (deoxyribonucleotide)n-3'-hydroxyl + 5'-phospho-(deoxyribonucleotide)m = (deoxyribonucleotide)n+m + AMP + beta-nicotinamide D-nucleotide.</text>
        <dbReference type="EC" id="6.5.1.2"/>
    </reaction>
</comment>
<evidence type="ECO:0000256" key="10">
    <source>
        <dbReference type="ARBA" id="ARBA00023027"/>
    </source>
</evidence>
<keyword evidence="17" id="KW-0175">Coiled coil</keyword>
<dbReference type="PANTHER" id="PTHR23389">
    <property type="entry name" value="CHROMOSOME TRANSMISSION FIDELITY FACTOR 18"/>
    <property type="match status" value="1"/>
</dbReference>
<feature type="binding site" evidence="15">
    <location>
        <position position="330"/>
    </location>
    <ligand>
        <name>NAD(+)</name>
        <dbReference type="ChEBI" id="CHEBI:57540"/>
    </ligand>
</feature>
<feature type="binding site" evidence="15">
    <location>
        <position position="131"/>
    </location>
    <ligand>
        <name>NAD(+)</name>
        <dbReference type="ChEBI" id="CHEBI:57540"/>
    </ligand>
</feature>
<dbReference type="Pfam" id="PF12826">
    <property type="entry name" value="HHH_2"/>
    <property type="match status" value="1"/>
</dbReference>
<dbReference type="GO" id="GO:0003911">
    <property type="term" value="F:DNA ligase (NAD+) activity"/>
    <property type="evidence" value="ECO:0007669"/>
    <property type="project" value="UniProtKB-UniRule"/>
</dbReference>
<dbReference type="NCBIfam" id="TIGR00575">
    <property type="entry name" value="dnlj"/>
    <property type="match status" value="1"/>
</dbReference>
<dbReference type="SUPFAM" id="SSF50249">
    <property type="entry name" value="Nucleic acid-binding proteins"/>
    <property type="match status" value="1"/>
</dbReference>
<dbReference type="GO" id="GO:0006260">
    <property type="term" value="P:DNA replication"/>
    <property type="evidence" value="ECO:0007669"/>
    <property type="project" value="UniProtKB-KW"/>
</dbReference>
<dbReference type="GO" id="GO:0046872">
    <property type="term" value="F:metal ion binding"/>
    <property type="evidence" value="ECO:0007669"/>
    <property type="project" value="UniProtKB-KW"/>
</dbReference>
<dbReference type="InterPro" id="IPR018239">
    <property type="entry name" value="DNA_ligase_AS"/>
</dbReference>
<evidence type="ECO:0000256" key="6">
    <source>
        <dbReference type="ARBA" id="ARBA00022723"/>
    </source>
</evidence>
<feature type="domain" description="BRCT" evidence="18">
    <location>
        <begin position="618"/>
        <end position="691"/>
    </location>
</feature>
<sequence>MTTDADLANKPVDALDAGEAKAELQRLADAIAEADRLYHVEDAPVLTDPEYDALRRRNEAIESRFPELKREDSPSERVAPGPAEGFAKVRHARPMLSLANAFDDEDVREFERRVRRFLSLGEGDEVALVAEPKIDGLSASLRYVDGRLQVGATRGDGTEGENITRNLQTLDDIPGTLPAGVPEILEVRGEVYMTKDDFVALNDRQAKTGAKIFANPRNAAAGSLRQLDPSITASRPLRFFAYSWGEVSEDFADTHWGFLERLTGWGFRTNPLARLCSTVDEALEVYADIGRRRASLPYDIDGVVYKVNRLDWQQRLGMVSRAPRWAIAHKFKAEQAETVLNAIEIQVGRTGALTPVARLEPVKVGGVTVSNATLHNEDEIRRKDIRVGDTVVIQRAGDVIPQVVRVVLEKRPAGSAEYVFPETCPECGSDAVRPEGEAIRRCTGGLVCPAQAVERLKHFVSRDAFDIEGLGAKQVEAFYADGLIRRPGDIFRLKRHRETLVGEKGTKAVSTDNLLAAIENRRTIGLDRFVYALGIRQVGQATARLLAINYGTLEALRTAMAAAHDPESEAYADLVNIDQIGSSVAQDLTDFFAEAHNREVLDDLAAELTIEPFAAPVATDSPVAGKTVVFTGTLTRVGRNEAKARAEGLGAKVAGSVSKKTDYVVVGADAGSKAAKAEALGVRMLTEDEWFALIGD</sequence>
<evidence type="ECO:0000256" key="16">
    <source>
        <dbReference type="RuleBase" id="RU000618"/>
    </source>
</evidence>
<comment type="caution">
    <text evidence="19">The sequence shown here is derived from an EMBL/GenBank/DDBJ whole genome shotgun (WGS) entry which is preliminary data.</text>
</comment>
<dbReference type="InterPro" id="IPR013839">
    <property type="entry name" value="DNAligase_adenylation"/>
</dbReference>
<evidence type="ECO:0000256" key="17">
    <source>
        <dbReference type="SAM" id="Coils"/>
    </source>
</evidence>
<dbReference type="Gene3D" id="6.20.10.30">
    <property type="match status" value="1"/>
</dbReference>
<evidence type="ECO:0000256" key="2">
    <source>
        <dbReference type="ARBA" id="ARBA00012722"/>
    </source>
</evidence>
<dbReference type="EMBL" id="BMZS01000007">
    <property type="protein sequence ID" value="GHD54449.1"/>
    <property type="molecule type" value="Genomic_DNA"/>
</dbReference>
<evidence type="ECO:0000256" key="8">
    <source>
        <dbReference type="ARBA" id="ARBA00022833"/>
    </source>
</evidence>
<dbReference type="Gene3D" id="3.40.50.10190">
    <property type="entry name" value="BRCT domain"/>
    <property type="match status" value="1"/>
</dbReference>
<dbReference type="EC" id="6.5.1.2" evidence="2 15"/>
<evidence type="ECO:0000256" key="12">
    <source>
        <dbReference type="ARBA" id="ARBA00023211"/>
    </source>
</evidence>
<dbReference type="SUPFAM" id="SSF47781">
    <property type="entry name" value="RuvA domain 2-like"/>
    <property type="match status" value="1"/>
</dbReference>
<gene>
    <name evidence="15 19" type="primary">ligA</name>
    <name evidence="19" type="ORF">GCM10017083_31970</name>
</gene>
<evidence type="ECO:0000259" key="18">
    <source>
        <dbReference type="PROSITE" id="PS50172"/>
    </source>
</evidence>
<evidence type="ECO:0000256" key="5">
    <source>
        <dbReference type="ARBA" id="ARBA00022705"/>
    </source>
</evidence>
<comment type="function">
    <text evidence="1 15">DNA ligase that catalyzes the formation of phosphodiester linkages between 5'-phosphoryl and 3'-hydroxyl groups in double-stranded DNA using NAD as a coenzyme and as the energy source for the reaction. It is essential for DNA replication and repair of damaged DNA.</text>
</comment>
<comment type="cofactor">
    <cofactor evidence="15">
        <name>Mg(2+)</name>
        <dbReference type="ChEBI" id="CHEBI:18420"/>
    </cofactor>
    <cofactor evidence="15">
        <name>Mn(2+)</name>
        <dbReference type="ChEBI" id="CHEBI:29035"/>
    </cofactor>
</comment>
<evidence type="ECO:0000256" key="3">
    <source>
        <dbReference type="ARBA" id="ARBA00013308"/>
    </source>
</evidence>
<evidence type="ECO:0000256" key="4">
    <source>
        <dbReference type="ARBA" id="ARBA00022598"/>
    </source>
</evidence>
<dbReference type="Pfam" id="PF00533">
    <property type="entry name" value="BRCT"/>
    <property type="match status" value="1"/>
</dbReference>
<dbReference type="SUPFAM" id="SSF56091">
    <property type="entry name" value="DNA ligase/mRNA capping enzyme, catalytic domain"/>
    <property type="match status" value="1"/>
</dbReference>
<feature type="coiled-coil region" evidence="17">
    <location>
        <begin position="17"/>
        <end position="71"/>
    </location>
</feature>
<keyword evidence="7 15" id="KW-0227">DNA damage</keyword>
<dbReference type="InterPro" id="IPR033136">
    <property type="entry name" value="DNA_ligase_CS"/>
</dbReference>
<name>A0A919CQD2_9PROT</name>
<dbReference type="PROSITE" id="PS01055">
    <property type="entry name" value="DNA_LIGASE_N1"/>
    <property type="match status" value="1"/>
</dbReference>
<keyword evidence="9 15" id="KW-0460">Magnesium</keyword>
<comment type="caution">
    <text evidence="15">Lacks conserved residue(s) required for the propagation of feature annotation.</text>
</comment>
<dbReference type="FunFam" id="2.40.50.140:FF:000012">
    <property type="entry name" value="DNA ligase"/>
    <property type="match status" value="1"/>
</dbReference>
<evidence type="ECO:0000256" key="13">
    <source>
        <dbReference type="ARBA" id="ARBA00034005"/>
    </source>
</evidence>
<feature type="binding site" evidence="15">
    <location>
        <position position="190"/>
    </location>
    <ligand>
        <name>NAD(+)</name>
        <dbReference type="ChEBI" id="CHEBI:57540"/>
    </ligand>
</feature>
<feature type="binding site" evidence="15">
    <location>
        <position position="154"/>
    </location>
    <ligand>
        <name>NAD(+)</name>
        <dbReference type="ChEBI" id="CHEBI:57540"/>
    </ligand>
</feature>
<keyword evidence="20" id="KW-1185">Reference proteome</keyword>
<evidence type="ECO:0000256" key="14">
    <source>
        <dbReference type="ARBA" id="ARBA00060881"/>
    </source>
</evidence>
<dbReference type="GO" id="GO:0005829">
    <property type="term" value="C:cytosol"/>
    <property type="evidence" value="ECO:0007669"/>
    <property type="project" value="TreeGrafter"/>
</dbReference>
<reference evidence="19" key="2">
    <citation type="submission" date="2020-09" db="EMBL/GenBank/DDBJ databases">
        <authorList>
            <person name="Sun Q."/>
            <person name="Kim S."/>
        </authorList>
    </citation>
    <scope>NUCLEOTIDE SEQUENCE</scope>
    <source>
        <strain evidence="19">KCTC 42651</strain>
    </source>
</reference>
<dbReference type="SMART" id="SM00292">
    <property type="entry name" value="BRCT"/>
    <property type="match status" value="1"/>
</dbReference>
<dbReference type="PROSITE" id="PS50172">
    <property type="entry name" value="BRCT"/>
    <property type="match status" value="1"/>
</dbReference>
<dbReference type="HAMAP" id="MF_01588">
    <property type="entry name" value="DNA_ligase_A"/>
    <property type="match status" value="1"/>
</dbReference>
<dbReference type="GO" id="GO:0006281">
    <property type="term" value="P:DNA repair"/>
    <property type="evidence" value="ECO:0007669"/>
    <property type="project" value="UniProtKB-KW"/>
</dbReference>
<dbReference type="InterPro" id="IPR004150">
    <property type="entry name" value="NAD_DNA_ligase_OB"/>
</dbReference>
<feature type="binding site" evidence="15">
    <location>
        <position position="427"/>
    </location>
    <ligand>
        <name>Zn(2+)</name>
        <dbReference type="ChEBI" id="CHEBI:29105"/>
    </ligand>
</feature>
<feature type="binding site" evidence="15">
    <location>
        <position position="424"/>
    </location>
    <ligand>
        <name>Zn(2+)</name>
        <dbReference type="ChEBI" id="CHEBI:29105"/>
    </ligand>
</feature>
<proteinExistence type="inferred from homology"/>
<evidence type="ECO:0000256" key="7">
    <source>
        <dbReference type="ARBA" id="ARBA00022763"/>
    </source>
</evidence>
<dbReference type="InterPro" id="IPR041663">
    <property type="entry name" value="DisA/LigA_HHH"/>
</dbReference>
<dbReference type="PANTHER" id="PTHR23389:SF9">
    <property type="entry name" value="DNA LIGASE"/>
    <property type="match status" value="1"/>
</dbReference>
<keyword evidence="4 15" id="KW-0436">Ligase</keyword>
<keyword evidence="10 15" id="KW-0520">NAD</keyword>
<dbReference type="FunFam" id="3.30.470.30:FF:000001">
    <property type="entry name" value="DNA ligase"/>
    <property type="match status" value="1"/>
</dbReference>
<dbReference type="Pfam" id="PF03120">
    <property type="entry name" value="OB_DNA_ligase"/>
    <property type="match status" value="1"/>
</dbReference>
<dbReference type="Gene3D" id="2.40.50.140">
    <property type="entry name" value="Nucleic acid-binding proteins"/>
    <property type="match status" value="1"/>
</dbReference>
<dbReference type="InterPro" id="IPR013840">
    <property type="entry name" value="DNAligase_N"/>
</dbReference>
<dbReference type="InterPro" id="IPR012340">
    <property type="entry name" value="NA-bd_OB-fold"/>
</dbReference>
<dbReference type="Proteomes" id="UP000630353">
    <property type="component" value="Unassembled WGS sequence"/>
</dbReference>
<evidence type="ECO:0000256" key="11">
    <source>
        <dbReference type="ARBA" id="ARBA00023204"/>
    </source>
</evidence>
<feature type="binding site" evidence="15">
    <location>
        <position position="306"/>
    </location>
    <ligand>
        <name>NAD(+)</name>
        <dbReference type="ChEBI" id="CHEBI:57540"/>
    </ligand>
</feature>
<dbReference type="AlphaFoldDB" id="A0A919CQD2"/>
<keyword evidence="8 15" id="KW-0862">Zinc</keyword>
<feature type="binding site" evidence="15">
    <location>
        <begin position="48"/>
        <end position="52"/>
    </location>
    <ligand>
        <name>NAD(+)</name>
        <dbReference type="ChEBI" id="CHEBI:57540"/>
    </ligand>
</feature>